<feature type="transmembrane region" description="Helical" evidence="8">
    <location>
        <begin position="159"/>
        <end position="192"/>
    </location>
</feature>
<dbReference type="InterPro" id="IPR057433">
    <property type="entry name" value="LMF1/2_C"/>
</dbReference>
<keyword evidence="5 8" id="KW-1133">Transmembrane helix</keyword>
<feature type="transmembrane region" description="Helical" evidence="8">
    <location>
        <begin position="488"/>
        <end position="506"/>
    </location>
</feature>
<proteinExistence type="inferred from homology"/>
<accession>A0A0F7UJ67</accession>
<dbReference type="GO" id="GO:0051604">
    <property type="term" value="P:protein maturation"/>
    <property type="evidence" value="ECO:0007669"/>
    <property type="project" value="InterPro"/>
</dbReference>
<sequence length="1058" mass="120718">MYSTPPSEDASLLNGSGRDEGVTAGFSHGKATFTAREAGSPTGKSWKHWSRSLVQRLWNALNPTWSCTEKRRGLDPETSRKLKSTYWLTRIVFLRALGFVYFVAFLVAFNQSQGLIGSDGILPAADYVRQMKDSFADAEAWERVKAFPSLFLLFPVTDFWLHAIPFVGMILSLLMALQGASNGFLLFFLWILYQTVNSVGQDWFSFSWESQLLELGFLAIWTSPFWSLSRLPPSWPTPKVCVWGNRWLLFRVILGSGLIKLRNDAAWKNLTALDYHFETQPLPNPLSWYFQNQTHGVHAAQVVVTHIVECVLSFLVLLPFRQCRLFGGVIQIAFQVAILVSGNLAFLNYMTVVSAIMCLDDHFLTCLFPSATLSRLPELVRGCRGTWSCPLVQAWPFRKSPLGASAGEAKDPQAKNGSDAESPLLGNRDAGREGTLPLSASTDDSLDGPRTCCCWYRPSFSRMVRSLRIPSRVRTQVQKEIKENWGKMLLELAASAAMLTCMAFVTNPVTSAVWMVIAVFFLSIIISSSSTFFTNTLVSNACAELVLLVVTLWSCIAIYQHGPAVWSVWLTACLFTVLIAFAYTTLTNAALIFRIHVEVLMFLLIAALSVPVVRNMVSPYQVMDSDLGNPFSLVNTHGAFGFVNKERYELIIQGTNASSPNQGTYWQNYEFKCKPGDLYRRPCWAAPYHYRLDWLMWQAAMGNGETVEEQHPWLGNFLAKLLKNSRSVTGLLAHNPFENTDPPTALRVLRMHYRFTRGPAFARGPWWEVVPQTKEVFIPPSRVPGAVAHLREQLVILRRREEQQRLEKRRKEEEERRRKEEEAFKRRIELAKEEEQRRKREAEEAEERRLAEQKRQAEEEKRVREQDEAARQAEEEALRRQEEEEKKLQAEEEKERQAEEEKERQAQREDEEKRRAEAEKNRKEQEEAAVLAKQRADEALKEAEEKARVNADLEEQKRKKEVLEEEKRQKEEKEAAEKRRKEENASREAARAAAEKEAAKAREMEEQAKKAAMAEQARVEALRERQHAQTGQKPAVVPSDGGVPLRHAPLLSRRKPTM</sequence>
<evidence type="ECO:0000256" key="5">
    <source>
        <dbReference type="ARBA" id="ARBA00022989"/>
    </source>
</evidence>
<feature type="transmembrane region" description="Helical" evidence="8">
    <location>
        <begin position="591"/>
        <end position="613"/>
    </location>
</feature>
<evidence type="ECO:0000256" key="2">
    <source>
        <dbReference type="ARBA" id="ARBA00005512"/>
    </source>
</evidence>
<evidence type="ECO:0000313" key="11">
    <source>
        <dbReference type="EMBL" id="CEL70109.1"/>
    </source>
</evidence>
<feature type="transmembrane region" description="Helical" evidence="8">
    <location>
        <begin position="87"/>
        <end position="109"/>
    </location>
</feature>
<dbReference type="InterPro" id="IPR009613">
    <property type="entry name" value="LMF"/>
</dbReference>
<feature type="transmembrane region" description="Helical" evidence="8">
    <location>
        <begin position="566"/>
        <end position="584"/>
    </location>
</feature>
<feature type="domain" description="Lipase maturation factor 1/2 C-terminal" evidence="10">
    <location>
        <begin position="633"/>
        <end position="768"/>
    </location>
</feature>
<evidence type="ECO:0000256" key="4">
    <source>
        <dbReference type="ARBA" id="ARBA00022824"/>
    </source>
</evidence>
<keyword evidence="6 8" id="KW-0472">Membrane</keyword>
<keyword evidence="4" id="KW-0256">Endoplasmic reticulum</keyword>
<feature type="compositionally biased region" description="Basic and acidic residues" evidence="7">
    <location>
        <begin position="833"/>
        <end position="926"/>
    </location>
</feature>
<comment type="similarity">
    <text evidence="2">Belongs to the lipase maturation factor family.</text>
</comment>
<dbReference type="InterPro" id="IPR057434">
    <property type="entry name" value="LMF1/2_N"/>
</dbReference>
<feature type="compositionally biased region" description="Basic and acidic residues" evidence="7">
    <location>
        <begin position="1017"/>
        <end position="1027"/>
    </location>
</feature>
<feature type="domain" description="Lipase maturation factor 1/2 N-terminal" evidence="9">
    <location>
        <begin position="205"/>
        <end position="365"/>
    </location>
</feature>
<feature type="transmembrane region" description="Helical" evidence="8">
    <location>
        <begin position="512"/>
        <end position="534"/>
    </location>
</feature>
<evidence type="ECO:0000256" key="3">
    <source>
        <dbReference type="ARBA" id="ARBA00022692"/>
    </source>
</evidence>
<feature type="region of interest" description="Disordered" evidence="7">
    <location>
        <begin position="833"/>
        <end position="1058"/>
    </location>
</feature>
<reference evidence="11" key="1">
    <citation type="journal article" date="2015" name="PLoS ONE">
        <title>Comprehensive Evaluation of Toxoplasma gondii VEG and Neospora caninum LIV Genomes with Tachyzoite Stage Transcriptome and Proteome Defines Novel Transcript Features.</title>
        <authorList>
            <person name="Ramaprasad A."/>
            <person name="Mourier T."/>
            <person name="Naeem R."/>
            <person name="Malas T.B."/>
            <person name="Moussa E."/>
            <person name="Panigrahi A."/>
            <person name="Vermont S.J."/>
            <person name="Otto T.D."/>
            <person name="Wastling J."/>
            <person name="Pain A."/>
        </authorList>
    </citation>
    <scope>NUCLEOTIDE SEQUENCE</scope>
    <source>
        <strain evidence="11">Liverpool</strain>
    </source>
</reference>
<feature type="compositionally biased region" description="Basic and acidic residues" evidence="7">
    <location>
        <begin position="934"/>
        <end position="1009"/>
    </location>
</feature>
<evidence type="ECO:0000259" key="9">
    <source>
        <dbReference type="Pfam" id="PF06762"/>
    </source>
</evidence>
<organism evidence="11">
    <name type="scientific">Neospora caninum (strain Liverpool)</name>
    <dbReference type="NCBI Taxonomy" id="572307"/>
    <lineage>
        <taxon>Eukaryota</taxon>
        <taxon>Sar</taxon>
        <taxon>Alveolata</taxon>
        <taxon>Apicomplexa</taxon>
        <taxon>Conoidasida</taxon>
        <taxon>Coccidia</taxon>
        <taxon>Eucoccidiorida</taxon>
        <taxon>Eimeriorina</taxon>
        <taxon>Sarcocystidae</taxon>
        <taxon>Neospora</taxon>
    </lineage>
</organism>
<evidence type="ECO:0000259" key="10">
    <source>
        <dbReference type="Pfam" id="PF25179"/>
    </source>
</evidence>
<feature type="transmembrane region" description="Helical" evidence="8">
    <location>
        <begin position="541"/>
        <end position="560"/>
    </location>
</feature>
<evidence type="ECO:0000256" key="6">
    <source>
        <dbReference type="ARBA" id="ARBA00023136"/>
    </source>
</evidence>
<dbReference type="GO" id="GO:0005789">
    <property type="term" value="C:endoplasmic reticulum membrane"/>
    <property type="evidence" value="ECO:0007669"/>
    <property type="project" value="UniProtKB-SubCell"/>
</dbReference>
<name>A0A0F7UJ67_NEOCL</name>
<feature type="region of interest" description="Disordered" evidence="7">
    <location>
        <begin position="405"/>
        <end position="447"/>
    </location>
</feature>
<evidence type="ECO:0000256" key="8">
    <source>
        <dbReference type="SAM" id="Phobius"/>
    </source>
</evidence>
<keyword evidence="3 8" id="KW-0812">Transmembrane</keyword>
<dbReference type="Pfam" id="PF06762">
    <property type="entry name" value="LMF1"/>
    <property type="match status" value="1"/>
</dbReference>
<dbReference type="PANTHER" id="PTHR14463:SF10">
    <property type="entry name" value="LIPASE MATURATION FACTOR 1"/>
    <property type="match status" value="1"/>
</dbReference>
<comment type="subcellular location">
    <subcellularLocation>
        <location evidence="1">Endoplasmic reticulum membrane</location>
        <topology evidence="1">Multi-pass membrane protein</topology>
    </subcellularLocation>
</comment>
<feature type="transmembrane region" description="Helical" evidence="8">
    <location>
        <begin position="325"/>
        <end position="346"/>
    </location>
</feature>
<evidence type="ECO:0000256" key="1">
    <source>
        <dbReference type="ARBA" id="ARBA00004477"/>
    </source>
</evidence>
<dbReference type="Pfam" id="PF25179">
    <property type="entry name" value="LMF1_C"/>
    <property type="match status" value="1"/>
</dbReference>
<dbReference type="AlphaFoldDB" id="A0A0F7UJ67"/>
<feature type="transmembrane region" description="Helical" evidence="8">
    <location>
        <begin position="298"/>
        <end position="318"/>
    </location>
</feature>
<dbReference type="EMBL" id="LN714486">
    <property type="protein sequence ID" value="CEL70109.1"/>
    <property type="molecule type" value="Genomic_DNA"/>
</dbReference>
<evidence type="ECO:0000256" key="7">
    <source>
        <dbReference type="SAM" id="MobiDB-lite"/>
    </source>
</evidence>
<gene>
    <name evidence="11" type="ORF">BN1204_057960</name>
</gene>
<protein>
    <submittedName>
        <fullName evidence="11">Rhoptry protein, putative</fullName>
    </submittedName>
</protein>
<dbReference type="PANTHER" id="PTHR14463">
    <property type="entry name" value="LIPASE MATURATION FACTOR"/>
    <property type="match status" value="1"/>
</dbReference>